<accession>A0A516ICI5</accession>
<dbReference type="SMART" id="SM01374">
    <property type="entry name" value="Ribosomal_L14"/>
    <property type="match status" value="1"/>
</dbReference>
<dbReference type="EMBL" id="MK965907">
    <property type="protein sequence ID" value="QDP13833.1"/>
    <property type="molecule type" value="Genomic_DNA"/>
</dbReference>
<evidence type="ECO:0000313" key="5">
    <source>
        <dbReference type="EMBL" id="QDP13833.1"/>
    </source>
</evidence>
<keyword evidence="2 4" id="KW-0689">Ribosomal protein</keyword>
<comment type="similarity">
    <text evidence="1 4">Belongs to the universal ribosomal protein uL14 family.</text>
</comment>
<sequence>MLVRIQLEVVNMIRPQSLLTVVDNSGAKLVKCIKVKKKGGKSYANVGDIVLVAVQSLRPRYGRRVRLKMNKSEIHHGVVVQSRRLFRNKAGVGVSFSSNSIALITSQQKPLGTRISAILPSRLRRLKWAKLAAMAKKII</sequence>
<dbReference type="GeneID" id="41040127"/>
<dbReference type="Pfam" id="PF00238">
    <property type="entry name" value="Ribosomal_L14"/>
    <property type="match status" value="1"/>
</dbReference>
<dbReference type="GO" id="GO:0006412">
    <property type="term" value="P:translation"/>
    <property type="evidence" value="ECO:0007669"/>
    <property type="project" value="InterPro"/>
</dbReference>
<dbReference type="InterPro" id="IPR000218">
    <property type="entry name" value="Ribosomal_uL14"/>
</dbReference>
<evidence type="ECO:0000256" key="4">
    <source>
        <dbReference type="RuleBase" id="RU003949"/>
    </source>
</evidence>
<reference evidence="5" key="1">
    <citation type="journal article" date="2019" name="Mitochondrial DNA Part B Resour">
        <title>Analysis of the complete organellar genomes of the economically valuable kelp Lessonia spicata (Lessoniaceae, Phaeophyceae) from Chile.</title>
        <authorList>
            <person name="Tineo D."/>
            <person name="Rubio K.B."/>
            <person name="Melendez J.B."/>
            <person name="Mendoza J.E."/>
            <person name="Silva J.O."/>
            <person name="Perez J."/>
            <person name="Esquerre E.E."/>
            <person name="Perez-Alania M."/>
            <person name="Fernandez S.L."/>
            <person name="Aguilar S.E."/>
            <person name="Chuquizuta F."/>
            <person name="Olano Y.M."/>
            <person name="Hoyos R.P."/>
            <person name="Veneros J.E."/>
            <person name="Garcia L.M."/>
            <person name="Arakaki N."/>
            <person name="Garcia-Candela E."/>
            <person name="Oliva M."/>
            <person name="Mansilla A."/>
            <person name="Calderon M.S."/>
            <person name="Hughey J.R."/>
            <person name="Bustamante D.E."/>
        </authorList>
    </citation>
    <scope>NUCLEOTIDE SEQUENCE</scope>
</reference>
<keyword evidence="5" id="KW-0496">Mitochondrion</keyword>
<dbReference type="PANTHER" id="PTHR11761:SF3">
    <property type="entry name" value="LARGE RIBOSOMAL SUBUNIT PROTEIN UL14M"/>
    <property type="match status" value="1"/>
</dbReference>
<dbReference type="CDD" id="cd00337">
    <property type="entry name" value="Ribosomal_uL14"/>
    <property type="match status" value="1"/>
</dbReference>
<dbReference type="InterPro" id="IPR036853">
    <property type="entry name" value="Ribosomal_uL14_sf"/>
</dbReference>
<evidence type="ECO:0000256" key="1">
    <source>
        <dbReference type="ARBA" id="ARBA00010745"/>
    </source>
</evidence>
<protein>
    <submittedName>
        <fullName evidence="5">Ribosomal protein L14</fullName>
    </submittedName>
</protein>
<dbReference type="SUPFAM" id="SSF50193">
    <property type="entry name" value="Ribosomal protein L14"/>
    <property type="match status" value="1"/>
</dbReference>
<proteinExistence type="inferred from homology"/>
<keyword evidence="3 4" id="KW-0687">Ribonucleoprotein</keyword>
<dbReference type="RefSeq" id="YP_009684009.1">
    <property type="nucleotide sequence ID" value="NC_044181.1"/>
</dbReference>
<dbReference type="PANTHER" id="PTHR11761">
    <property type="entry name" value="50S/60S RIBOSOMAL PROTEIN L14/L23"/>
    <property type="match status" value="1"/>
</dbReference>
<dbReference type="HAMAP" id="MF_01367">
    <property type="entry name" value="Ribosomal_uL14"/>
    <property type="match status" value="1"/>
</dbReference>
<dbReference type="GO" id="GO:0003735">
    <property type="term" value="F:structural constituent of ribosome"/>
    <property type="evidence" value="ECO:0007669"/>
    <property type="project" value="InterPro"/>
</dbReference>
<evidence type="ECO:0000256" key="2">
    <source>
        <dbReference type="ARBA" id="ARBA00022980"/>
    </source>
</evidence>
<dbReference type="Gene3D" id="2.40.150.20">
    <property type="entry name" value="Ribosomal protein L14"/>
    <property type="match status" value="1"/>
</dbReference>
<evidence type="ECO:0000256" key="3">
    <source>
        <dbReference type="ARBA" id="ARBA00023274"/>
    </source>
</evidence>
<dbReference type="GO" id="GO:0005762">
    <property type="term" value="C:mitochondrial large ribosomal subunit"/>
    <property type="evidence" value="ECO:0007669"/>
    <property type="project" value="TreeGrafter"/>
</dbReference>
<name>A0A516ICI5_9PHAE</name>
<organism evidence="5">
    <name type="scientific">Lessonia spicata</name>
    <dbReference type="NCBI Taxonomy" id="1899210"/>
    <lineage>
        <taxon>Eukaryota</taxon>
        <taxon>Sar</taxon>
        <taxon>Stramenopiles</taxon>
        <taxon>Ochrophyta</taxon>
        <taxon>PX clade</taxon>
        <taxon>Phaeophyceae</taxon>
        <taxon>Laminariales</taxon>
        <taxon>Lessoniaceae</taxon>
        <taxon>Lessonia</taxon>
    </lineage>
</organism>
<gene>
    <name evidence="5" type="primary">rpl14</name>
</gene>
<dbReference type="AlphaFoldDB" id="A0A516ICI5"/>
<dbReference type="GO" id="GO:0070180">
    <property type="term" value="F:large ribosomal subunit rRNA binding"/>
    <property type="evidence" value="ECO:0007669"/>
    <property type="project" value="TreeGrafter"/>
</dbReference>
<geneLocation type="mitochondrion" evidence="5"/>